<sequence length="80" mass="8954">MTESGRNRERPEQENKVGDQLLGELSLLSITVCPPGEPTADKTPGLHARWQTCLGIEETWFRGNSRTRSCDTHPRSCDSL</sequence>
<protein>
    <submittedName>
        <fullName evidence="1">Uncharacterized protein</fullName>
    </submittedName>
</protein>
<dbReference type="Proteomes" id="UP000735302">
    <property type="component" value="Unassembled WGS sequence"/>
</dbReference>
<gene>
    <name evidence="1" type="ORF">PoB_004680600</name>
</gene>
<dbReference type="EMBL" id="BLXT01005154">
    <property type="protein sequence ID" value="GFO20301.1"/>
    <property type="molecule type" value="Genomic_DNA"/>
</dbReference>
<evidence type="ECO:0000313" key="2">
    <source>
        <dbReference type="Proteomes" id="UP000735302"/>
    </source>
</evidence>
<comment type="caution">
    <text evidence="1">The sequence shown here is derived from an EMBL/GenBank/DDBJ whole genome shotgun (WGS) entry which is preliminary data.</text>
</comment>
<proteinExistence type="predicted"/>
<keyword evidence="2" id="KW-1185">Reference proteome</keyword>
<reference evidence="1 2" key="1">
    <citation type="journal article" date="2021" name="Elife">
        <title>Chloroplast acquisition without the gene transfer in kleptoplastic sea slugs, Plakobranchus ocellatus.</title>
        <authorList>
            <person name="Maeda T."/>
            <person name="Takahashi S."/>
            <person name="Yoshida T."/>
            <person name="Shimamura S."/>
            <person name="Takaki Y."/>
            <person name="Nagai Y."/>
            <person name="Toyoda A."/>
            <person name="Suzuki Y."/>
            <person name="Arimoto A."/>
            <person name="Ishii H."/>
            <person name="Satoh N."/>
            <person name="Nishiyama T."/>
            <person name="Hasebe M."/>
            <person name="Maruyama T."/>
            <person name="Minagawa J."/>
            <person name="Obokata J."/>
            <person name="Shigenobu S."/>
        </authorList>
    </citation>
    <scope>NUCLEOTIDE SEQUENCE [LARGE SCALE GENOMIC DNA]</scope>
</reference>
<name>A0AAV4BIP3_9GAST</name>
<accession>A0AAV4BIP3</accession>
<organism evidence="1 2">
    <name type="scientific">Plakobranchus ocellatus</name>
    <dbReference type="NCBI Taxonomy" id="259542"/>
    <lineage>
        <taxon>Eukaryota</taxon>
        <taxon>Metazoa</taxon>
        <taxon>Spiralia</taxon>
        <taxon>Lophotrochozoa</taxon>
        <taxon>Mollusca</taxon>
        <taxon>Gastropoda</taxon>
        <taxon>Heterobranchia</taxon>
        <taxon>Euthyneura</taxon>
        <taxon>Panpulmonata</taxon>
        <taxon>Sacoglossa</taxon>
        <taxon>Placobranchoidea</taxon>
        <taxon>Plakobranchidae</taxon>
        <taxon>Plakobranchus</taxon>
    </lineage>
</organism>
<evidence type="ECO:0000313" key="1">
    <source>
        <dbReference type="EMBL" id="GFO20301.1"/>
    </source>
</evidence>
<dbReference type="AlphaFoldDB" id="A0AAV4BIP3"/>